<keyword evidence="6" id="KW-1185">Reference proteome</keyword>
<dbReference type="Proteomes" id="UP000663856">
    <property type="component" value="Unassembled WGS sequence"/>
</dbReference>
<dbReference type="Proteomes" id="UP000663866">
    <property type="component" value="Unassembled WGS sequence"/>
</dbReference>
<evidence type="ECO:0000313" key="2">
    <source>
        <dbReference type="EMBL" id="CAF2043132.1"/>
    </source>
</evidence>
<evidence type="ECO:0000313" key="3">
    <source>
        <dbReference type="EMBL" id="CAF2096307.1"/>
    </source>
</evidence>
<evidence type="ECO:0008006" key="7">
    <source>
        <dbReference type="Google" id="ProtNLM"/>
    </source>
</evidence>
<feature type="compositionally biased region" description="Polar residues" evidence="1">
    <location>
        <begin position="1"/>
        <end position="13"/>
    </location>
</feature>
<accession>A0A819RS29</accession>
<dbReference type="InterPro" id="IPR013083">
    <property type="entry name" value="Znf_RING/FYVE/PHD"/>
</dbReference>
<dbReference type="Pfam" id="PF13920">
    <property type="entry name" value="zf-C3HC4_3"/>
    <property type="match status" value="1"/>
</dbReference>
<protein>
    <recommendedName>
        <fullName evidence="7">RING-type domain-containing protein</fullName>
    </recommendedName>
</protein>
<dbReference type="EMBL" id="CAJNRG010002075">
    <property type="protein sequence ID" value="CAF2043132.1"/>
    <property type="molecule type" value="Genomic_DNA"/>
</dbReference>
<dbReference type="AlphaFoldDB" id="A0A819RS29"/>
<feature type="region of interest" description="Disordered" evidence="1">
    <location>
        <begin position="1"/>
        <end position="52"/>
    </location>
</feature>
<organism evidence="4 6">
    <name type="scientific">Rotaria magnacalcarata</name>
    <dbReference type="NCBI Taxonomy" id="392030"/>
    <lineage>
        <taxon>Eukaryota</taxon>
        <taxon>Metazoa</taxon>
        <taxon>Spiralia</taxon>
        <taxon>Gnathifera</taxon>
        <taxon>Rotifera</taxon>
        <taxon>Eurotatoria</taxon>
        <taxon>Bdelloidea</taxon>
        <taxon>Philodinida</taxon>
        <taxon>Philodinidae</taxon>
        <taxon>Rotaria</taxon>
    </lineage>
</organism>
<dbReference type="Gene3D" id="3.30.40.10">
    <property type="entry name" value="Zinc/RING finger domain, C3HC4 (zinc finger)"/>
    <property type="match status" value="1"/>
</dbReference>
<evidence type="ECO:0000313" key="6">
    <source>
        <dbReference type="Proteomes" id="UP000663866"/>
    </source>
</evidence>
<dbReference type="Proteomes" id="UP000663887">
    <property type="component" value="Unassembled WGS sequence"/>
</dbReference>
<name>A0A819RS29_9BILA</name>
<gene>
    <name evidence="4" type="ORF">OVN521_LOCUS17641</name>
    <name evidence="5" type="ORF">UXM345_LOCUS24474</name>
    <name evidence="3" type="ORF">WKI299_LOCUS19227</name>
    <name evidence="2" type="ORF">XDN619_LOCUS7091</name>
</gene>
<dbReference type="EMBL" id="CAJOBF010004458">
    <property type="protein sequence ID" value="CAF4139315.1"/>
    <property type="molecule type" value="Genomic_DNA"/>
</dbReference>
<evidence type="ECO:0000313" key="5">
    <source>
        <dbReference type="EMBL" id="CAF4139315.1"/>
    </source>
</evidence>
<feature type="compositionally biased region" description="Polar residues" evidence="1">
    <location>
        <begin position="20"/>
        <end position="33"/>
    </location>
</feature>
<reference evidence="4" key="1">
    <citation type="submission" date="2021-02" db="EMBL/GenBank/DDBJ databases">
        <authorList>
            <person name="Nowell W R."/>
        </authorList>
    </citation>
    <scope>NUCLEOTIDE SEQUENCE</scope>
</reference>
<dbReference type="EMBL" id="CAJNRF010007983">
    <property type="protein sequence ID" value="CAF2096307.1"/>
    <property type="molecule type" value="Genomic_DNA"/>
</dbReference>
<comment type="caution">
    <text evidence="4">The sequence shown here is derived from an EMBL/GenBank/DDBJ whole genome shotgun (WGS) entry which is preliminary data.</text>
</comment>
<dbReference type="Proteomes" id="UP000663842">
    <property type="component" value="Unassembled WGS sequence"/>
</dbReference>
<evidence type="ECO:0000313" key="4">
    <source>
        <dbReference type="EMBL" id="CAF4045208.1"/>
    </source>
</evidence>
<evidence type="ECO:0000256" key="1">
    <source>
        <dbReference type="SAM" id="MobiDB-lite"/>
    </source>
</evidence>
<sequence length="111" mass="12300">MNQQSQSDMQESTQLDEESTTNVAASFNISPRHSQSETDRRTPPPNQMQSPVERSPNFGPCIICHVNESCILFLGCNHLACCGQCAATCGNICPVPNCRQQIRDYLPVFKP</sequence>
<dbReference type="EMBL" id="CAJOBG010003094">
    <property type="protein sequence ID" value="CAF4045208.1"/>
    <property type="molecule type" value="Genomic_DNA"/>
</dbReference>
<proteinExistence type="predicted"/>